<dbReference type="InterPro" id="IPR037401">
    <property type="entry name" value="SnoaL-like"/>
</dbReference>
<feature type="domain" description="SnoaL-like" evidence="2">
    <location>
        <begin position="28"/>
        <end position="152"/>
    </location>
</feature>
<accession>A0ABN1W264</accession>
<sequence length="181" mass="19634">MTESSDRGGQADQLSQAERLVQLEHRLQALEDEVEVTRLILSYGPLVDSGDADAVAAIWEPDGVYDVDELVMNGREQIAAMVTSEFHQHWITNGCAHVIGAPRVSVNGDDAVAVCYSLMIVTGDDGFVVRRATANHWRLRRGADGWLVTTRTSRVLDGRAESPELLASGMASVADPTAETE</sequence>
<dbReference type="EMBL" id="BAAALN010000005">
    <property type="protein sequence ID" value="GAA1231949.1"/>
    <property type="molecule type" value="Genomic_DNA"/>
</dbReference>
<protein>
    <submittedName>
        <fullName evidence="3">Nuclear transport factor 2 family protein</fullName>
    </submittedName>
</protein>
<name>A0ABN1W264_9PSEU</name>
<evidence type="ECO:0000313" key="3">
    <source>
        <dbReference type="EMBL" id="GAA1231949.1"/>
    </source>
</evidence>
<evidence type="ECO:0000313" key="4">
    <source>
        <dbReference type="Proteomes" id="UP001500653"/>
    </source>
</evidence>
<keyword evidence="4" id="KW-1185">Reference proteome</keyword>
<evidence type="ECO:0000259" key="2">
    <source>
        <dbReference type="Pfam" id="PF13577"/>
    </source>
</evidence>
<proteinExistence type="predicted"/>
<keyword evidence="1" id="KW-0175">Coiled coil</keyword>
<gene>
    <name evidence="3" type="ORF">GCM10009676_13790</name>
</gene>
<dbReference type="Proteomes" id="UP001500653">
    <property type="component" value="Unassembled WGS sequence"/>
</dbReference>
<dbReference type="CDD" id="cd00531">
    <property type="entry name" value="NTF2_like"/>
    <property type="match status" value="1"/>
</dbReference>
<evidence type="ECO:0000256" key="1">
    <source>
        <dbReference type="SAM" id="Coils"/>
    </source>
</evidence>
<dbReference type="Pfam" id="PF13577">
    <property type="entry name" value="SnoaL_4"/>
    <property type="match status" value="1"/>
</dbReference>
<dbReference type="Gene3D" id="3.10.450.50">
    <property type="match status" value="1"/>
</dbReference>
<dbReference type="SUPFAM" id="SSF54427">
    <property type="entry name" value="NTF2-like"/>
    <property type="match status" value="1"/>
</dbReference>
<feature type="coiled-coil region" evidence="1">
    <location>
        <begin position="13"/>
        <end position="40"/>
    </location>
</feature>
<reference evidence="3 4" key="1">
    <citation type="journal article" date="2019" name="Int. J. Syst. Evol. Microbiol.">
        <title>The Global Catalogue of Microorganisms (GCM) 10K type strain sequencing project: providing services to taxonomists for standard genome sequencing and annotation.</title>
        <authorList>
            <consortium name="The Broad Institute Genomics Platform"/>
            <consortium name="The Broad Institute Genome Sequencing Center for Infectious Disease"/>
            <person name="Wu L."/>
            <person name="Ma J."/>
        </authorList>
    </citation>
    <scope>NUCLEOTIDE SEQUENCE [LARGE SCALE GENOMIC DNA]</scope>
    <source>
        <strain evidence="3 4">JCM 13023</strain>
    </source>
</reference>
<dbReference type="InterPro" id="IPR032710">
    <property type="entry name" value="NTF2-like_dom_sf"/>
</dbReference>
<organism evidence="3 4">
    <name type="scientific">Prauserella halophila</name>
    <dbReference type="NCBI Taxonomy" id="185641"/>
    <lineage>
        <taxon>Bacteria</taxon>
        <taxon>Bacillati</taxon>
        <taxon>Actinomycetota</taxon>
        <taxon>Actinomycetes</taxon>
        <taxon>Pseudonocardiales</taxon>
        <taxon>Pseudonocardiaceae</taxon>
        <taxon>Prauserella</taxon>
    </lineage>
</organism>
<comment type="caution">
    <text evidence="3">The sequence shown here is derived from an EMBL/GenBank/DDBJ whole genome shotgun (WGS) entry which is preliminary data.</text>
</comment>
<dbReference type="RefSeq" id="WP_253863835.1">
    <property type="nucleotide sequence ID" value="NZ_BAAALN010000005.1"/>
</dbReference>